<evidence type="ECO:0000313" key="10">
    <source>
        <dbReference type="Proteomes" id="UP000027980"/>
    </source>
</evidence>
<reference evidence="9 10" key="1">
    <citation type="submission" date="2014-07" db="EMBL/GenBank/DDBJ databases">
        <title>Complete genome sequence of a moderately halophilic bacterium Terribacillus aidingensis MP602, isolated from Cryptomeria fortunei in Tianmu mountain in China.</title>
        <authorList>
            <person name="Wang Y."/>
            <person name="Lu P."/>
            <person name="Zhang L."/>
        </authorList>
    </citation>
    <scope>NUCLEOTIDE SEQUENCE [LARGE SCALE GENOMIC DNA]</scope>
    <source>
        <strain evidence="9 10">MP602</strain>
    </source>
</reference>
<dbReference type="InterPro" id="IPR020846">
    <property type="entry name" value="MFS_dom"/>
</dbReference>
<feature type="transmembrane region" description="Helical" evidence="7">
    <location>
        <begin position="212"/>
        <end position="231"/>
    </location>
</feature>
<feature type="transmembrane region" description="Helical" evidence="7">
    <location>
        <begin position="251"/>
        <end position="270"/>
    </location>
</feature>
<proteinExistence type="inferred from homology"/>
<dbReference type="KEGG" id="tap:GZ22_07710"/>
<dbReference type="Pfam" id="PF07690">
    <property type="entry name" value="MFS_1"/>
    <property type="match status" value="1"/>
</dbReference>
<dbReference type="HOGENOM" id="CLU_021993_2_0_9"/>
<evidence type="ECO:0000313" key="9">
    <source>
        <dbReference type="EMBL" id="AIF66532.1"/>
    </source>
</evidence>
<feature type="transmembrane region" description="Helical" evidence="7">
    <location>
        <begin position="361"/>
        <end position="384"/>
    </location>
</feature>
<feature type="transmembrane region" description="Helical" evidence="7">
    <location>
        <begin position="32"/>
        <end position="56"/>
    </location>
</feature>
<organism evidence="9 10">
    <name type="scientific">Terribacillus saccharophilus</name>
    <dbReference type="NCBI Taxonomy" id="361277"/>
    <lineage>
        <taxon>Bacteria</taxon>
        <taxon>Bacillati</taxon>
        <taxon>Bacillota</taxon>
        <taxon>Bacilli</taxon>
        <taxon>Bacillales</taxon>
        <taxon>Bacillaceae</taxon>
        <taxon>Terribacillus</taxon>
    </lineage>
</organism>
<evidence type="ECO:0000256" key="4">
    <source>
        <dbReference type="ARBA" id="ARBA00022692"/>
    </source>
</evidence>
<dbReference type="AlphaFoldDB" id="A0A075LKS1"/>
<keyword evidence="5 7" id="KW-1133">Transmembrane helix</keyword>
<accession>A0A075LKS1</accession>
<feature type="domain" description="Major facilitator superfamily (MFS) profile" evidence="8">
    <location>
        <begin position="3"/>
        <end position="388"/>
    </location>
</feature>
<evidence type="ECO:0000256" key="6">
    <source>
        <dbReference type="ARBA" id="ARBA00023136"/>
    </source>
</evidence>
<dbReference type="PANTHER" id="PTHR23514">
    <property type="entry name" value="BYPASS OF STOP CODON PROTEIN 6"/>
    <property type="match status" value="1"/>
</dbReference>
<dbReference type="Proteomes" id="UP000027980">
    <property type="component" value="Chromosome"/>
</dbReference>
<sequence length="399" mass="43604">MFFIFLIYLSFISLGLPDSILGSAWPLMNTDLGVPIGNAGIASIIISIGTIVSSLFSYKLIRILGTGKIVIISISMTAIALLGFSFSPSFLWLLLCAIPLGLGAGAVDAALNRFVATHYEAKHMNWLHAFWGVGALLGPVILSVLIFWGNSWRSGYFTISLLQFALVLLLLFSLSKWKKYEDTDSNNIQYTKEINSESKIGLLNSFKKKGSTFGMASFFLIASTEACIMLWGSSYLVKIEDIPPENAAGWISLYFVGMTAGRMLSGFLSIRINNESLIQLGCSMTAFGLLIMLLPLPIIFTLLSFIIIGMGLAPIYPSMLHQTPVYFGKHKSQAAMGIQMAFAYTGATLVAPLLGQSLSNISFLIFPYFLLVCVAGIMFCRLILIRASKVSVEPERLSQ</sequence>
<feature type="transmembrane region" description="Helical" evidence="7">
    <location>
        <begin position="337"/>
        <end position="355"/>
    </location>
</feature>
<dbReference type="OrthoDB" id="9795150at2"/>
<dbReference type="RefSeq" id="WP_038560637.1">
    <property type="nucleotide sequence ID" value="NZ_CP008876.1"/>
</dbReference>
<dbReference type="InterPro" id="IPR036259">
    <property type="entry name" value="MFS_trans_sf"/>
</dbReference>
<feature type="transmembrane region" description="Helical" evidence="7">
    <location>
        <begin position="126"/>
        <end position="148"/>
    </location>
</feature>
<comment type="similarity">
    <text evidence="2">Belongs to the major facilitator superfamily.</text>
</comment>
<evidence type="ECO:0000256" key="3">
    <source>
        <dbReference type="ARBA" id="ARBA00022448"/>
    </source>
</evidence>
<dbReference type="EMBL" id="CP008876">
    <property type="protein sequence ID" value="AIF66532.1"/>
    <property type="molecule type" value="Genomic_DNA"/>
</dbReference>
<evidence type="ECO:0000256" key="5">
    <source>
        <dbReference type="ARBA" id="ARBA00022989"/>
    </source>
</evidence>
<evidence type="ECO:0000256" key="7">
    <source>
        <dbReference type="SAM" id="Phobius"/>
    </source>
</evidence>
<feature type="transmembrane region" description="Helical" evidence="7">
    <location>
        <begin position="63"/>
        <end position="84"/>
    </location>
</feature>
<comment type="subcellular location">
    <subcellularLocation>
        <location evidence="1">Cell membrane</location>
        <topology evidence="1">Multi-pass membrane protein</topology>
    </subcellularLocation>
</comment>
<keyword evidence="4 7" id="KW-0812">Transmembrane</keyword>
<keyword evidence="6 7" id="KW-0472">Membrane</keyword>
<protein>
    <recommendedName>
        <fullName evidence="8">Major facilitator superfamily (MFS) profile domain-containing protein</fullName>
    </recommendedName>
</protein>
<dbReference type="InterPro" id="IPR011701">
    <property type="entry name" value="MFS"/>
</dbReference>
<gene>
    <name evidence="9" type="ORF">GZ22_07710</name>
</gene>
<dbReference type="GO" id="GO:0005886">
    <property type="term" value="C:plasma membrane"/>
    <property type="evidence" value="ECO:0007669"/>
    <property type="project" value="UniProtKB-SubCell"/>
</dbReference>
<feature type="transmembrane region" description="Helical" evidence="7">
    <location>
        <begin position="90"/>
        <end position="114"/>
    </location>
</feature>
<feature type="transmembrane region" description="Helical" evidence="7">
    <location>
        <begin position="154"/>
        <end position="174"/>
    </location>
</feature>
<dbReference type="PANTHER" id="PTHR23514:SF3">
    <property type="entry name" value="BYPASS OF STOP CODON PROTEIN 6"/>
    <property type="match status" value="1"/>
</dbReference>
<dbReference type="InterPro" id="IPR051788">
    <property type="entry name" value="MFS_Transporter"/>
</dbReference>
<evidence type="ECO:0000259" key="8">
    <source>
        <dbReference type="PROSITE" id="PS50850"/>
    </source>
</evidence>
<evidence type="ECO:0000256" key="1">
    <source>
        <dbReference type="ARBA" id="ARBA00004651"/>
    </source>
</evidence>
<dbReference type="PROSITE" id="PS50850">
    <property type="entry name" value="MFS"/>
    <property type="match status" value="1"/>
</dbReference>
<dbReference type="GO" id="GO:0022857">
    <property type="term" value="F:transmembrane transporter activity"/>
    <property type="evidence" value="ECO:0007669"/>
    <property type="project" value="InterPro"/>
</dbReference>
<evidence type="ECO:0000256" key="2">
    <source>
        <dbReference type="ARBA" id="ARBA00008335"/>
    </source>
</evidence>
<feature type="transmembrane region" description="Helical" evidence="7">
    <location>
        <begin position="299"/>
        <end position="316"/>
    </location>
</feature>
<dbReference type="GeneID" id="34221029"/>
<name>A0A075LKS1_9BACI</name>
<dbReference type="SUPFAM" id="SSF103473">
    <property type="entry name" value="MFS general substrate transporter"/>
    <property type="match status" value="1"/>
</dbReference>
<keyword evidence="3" id="KW-0813">Transport</keyword>
<dbReference type="Gene3D" id="1.20.1250.20">
    <property type="entry name" value="MFS general substrate transporter like domains"/>
    <property type="match status" value="2"/>
</dbReference>